<feature type="compositionally biased region" description="Polar residues" evidence="2">
    <location>
        <begin position="416"/>
        <end position="432"/>
    </location>
</feature>
<evidence type="ECO:0000313" key="3">
    <source>
        <dbReference type="EMBL" id="KAK4526369.1"/>
    </source>
</evidence>
<dbReference type="EMBL" id="JANCYU010000039">
    <property type="protein sequence ID" value="KAK4526369.1"/>
    <property type="molecule type" value="Genomic_DNA"/>
</dbReference>
<evidence type="ECO:0000256" key="1">
    <source>
        <dbReference type="SAM" id="Coils"/>
    </source>
</evidence>
<name>A0AAV9IGC1_9RHOD</name>
<feature type="coiled-coil region" evidence="1">
    <location>
        <begin position="469"/>
        <end position="496"/>
    </location>
</feature>
<evidence type="ECO:0000256" key="2">
    <source>
        <dbReference type="SAM" id="MobiDB-lite"/>
    </source>
</evidence>
<feature type="region of interest" description="Disordered" evidence="2">
    <location>
        <begin position="401"/>
        <end position="462"/>
    </location>
</feature>
<feature type="compositionally biased region" description="Low complexity" evidence="2">
    <location>
        <begin position="433"/>
        <end position="448"/>
    </location>
</feature>
<dbReference type="AlphaFoldDB" id="A0AAV9IGC1"/>
<comment type="caution">
    <text evidence="3">The sequence shown here is derived from an EMBL/GenBank/DDBJ whole genome shotgun (WGS) entry which is preliminary data.</text>
</comment>
<organism evidence="3 4">
    <name type="scientific">Galdieria yellowstonensis</name>
    <dbReference type="NCBI Taxonomy" id="3028027"/>
    <lineage>
        <taxon>Eukaryota</taxon>
        <taxon>Rhodophyta</taxon>
        <taxon>Bangiophyceae</taxon>
        <taxon>Galdieriales</taxon>
        <taxon>Galdieriaceae</taxon>
        <taxon>Galdieria</taxon>
    </lineage>
</organism>
<evidence type="ECO:0000313" key="4">
    <source>
        <dbReference type="Proteomes" id="UP001300502"/>
    </source>
</evidence>
<keyword evidence="4" id="KW-1185">Reference proteome</keyword>
<protein>
    <submittedName>
        <fullName evidence="3">Uncharacterized protein</fullName>
    </submittedName>
</protein>
<sequence length="554" mass="63395">MSSLSFSLQLLANEPSRSWLLCRKEPVVPSSSFQNAAKVRHSMIYGTKRRILDLLVRPVGVINGILIGYSVGNYHAVFSKQFFPIDAPHCRRFALNLTSGEFMEVHWYLEASQCLIYWMHMSNSSERSRHFVLYELPPPGKLPTKLLKCVELFIQRDYSAYNSKTDKQELNENDDKEKLAEERETPFAFTGLKDALKRVVGTFRGTGRRTTYDPVYRNVTEDVTFPYSQISYFLQEASDGIDLDGHGVVEPPLFSLTIPVVSTSEVKGIIEELLRQEDLHLQAAEGDTSSNSLRERLSRERRWRQRLYRNFKRRRTATSNSIDDSLVIPIAAHQAAFHLGLSISGPFFSENESLWSASLSDDELEQRIRSMQTLYSGLWMFTCAGETIFIPSTKQIKRLSEATGFPEHNHKRKVSRTANPSSETSAPNNHRTSTMSSSLSGASEESSSQRGTASNGEEQESRSALLEKIKQLEYQNALLVQRVQQLERSYQESKMRSSFSPFKSPDMERRDTCKMASQVDYHDELNRILMNMDAEVQNQWELIGSNVHEHDFFF</sequence>
<dbReference type="Proteomes" id="UP001300502">
    <property type="component" value="Unassembled WGS sequence"/>
</dbReference>
<accession>A0AAV9IGC1</accession>
<keyword evidence="1" id="KW-0175">Coiled coil</keyword>
<proteinExistence type="predicted"/>
<reference evidence="3 4" key="1">
    <citation type="submission" date="2022-07" db="EMBL/GenBank/DDBJ databases">
        <title>Genome-wide signatures of adaptation to extreme environments.</title>
        <authorList>
            <person name="Cho C.H."/>
            <person name="Yoon H.S."/>
        </authorList>
    </citation>
    <scope>NUCLEOTIDE SEQUENCE [LARGE SCALE GENOMIC DNA]</scope>
    <source>
        <strain evidence="3 4">108.79 E11</strain>
    </source>
</reference>
<gene>
    <name evidence="3" type="ORF">GAYE_SCF23G4283</name>
</gene>